<name>A0ABM6TJV3_9CAUL</name>
<keyword evidence="1" id="KW-1133">Transmembrane helix</keyword>
<dbReference type="Proteomes" id="UP000240527">
    <property type="component" value="Chromosome"/>
</dbReference>
<evidence type="ECO:0000313" key="3">
    <source>
        <dbReference type="EMBL" id="AVQ03511.1"/>
    </source>
</evidence>
<dbReference type="InterPro" id="IPR012495">
    <property type="entry name" value="TadE-like_dom"/>
</dbReference>
<gene>
    <name evidence="3" type="ORF">B7G68_17660</name>
</gene>
<feature type="domain" description="TadE-like" evidence="2">
    <location>
        <begin position="27"/>
        <end position="69"/>
    </location>
</feature>
<sequence>MAHRFILDRARLRLARAAARFARAERGATAVEFALVSIPFLLLVMAMIELGLVFLVSLSLENAIIDAGRTIRTGEAQGAKVTATAFKTSVCNRMSWLGDRCADALSLDVRTFTDFAGVSASAANATAPNPTAWDPGQPGSIVLVRGYYTWPLVTPLMNTGLQSADGKRTIYAATAFMNEPYEQ</sequence>
<dbReference type="EMBL" id="CP027850">
    <property type="protein sequence ID" value="AVQ03511.1"/>
    <property type="molecule type" value="Genomic_DNA"/>
</dbReference>
<evidence type="ECO:0000256" key="1">
    <source>
        <dbReference type="SAM" id="Phobius"/>
    </source>
</evidence>
<dbReference type="RefSeq" id="WP_013080526.1">
    <property type="nucleotide sequence ID" value="NZ_CP027850.1"/>
</dbReference>
<evidence type="ECO:0000259" key="2">
    <source>
        <dbReference type="Pfam" id="PF07811"/>
    </source>
</evidence>
<protein>
    <submittedName>
        <fullName evidence="3">Pilus assembly protein</fullName>
    </submittedName>
</protein>
<keyword evidence="1" id="KW-0812">Transmembrane</keyword>
<evidence type="ECO:0000313" key="4">
    <source>
        <dbReference type="Proteomes" id="UP000240527"/>
    </source>
</evidence>
<keyword evidence="4" id="KW-1185">Reference proteome</keyword>
<organism evidence="3 4">
    <name type="scientific">Caulobacter segnis</name>
    <dbReference type="NCBI Taxonomy" id="88688"/>
    <lineage>
        <taxon>Bacteria</taxon>
        <taxon>Pseudomonadati</taxon>
        <taxon>Pseudomonadota</taxon>
        <taxon>Alphaproteobacteria</taxon>
        <taxon>Caulobacterales</taxon>
        <taxon>Caulobacteraceae</taxon>
        <taxon>Caulobacter</taxon>
    </lineage>
</organism>
<dbReference type="Pfam" id="PF07811">
    <property type="entry name" value="TadE"/>
    <property type="match status" value="1"/>
</dbReference>
<keyword evidence="1" id="KW-0472">Membrane</keyword>
<proteinExistence type="predicted"/>
<feature type="transmembrane region" description="Helical" evidence="1">
    <location>
        <begin position="33"/>
        <end position="56"/>
    </location>
</feature>
<accession>A0ABM6TJV3</accession>
<reference evidence="3 4" key="1">
    <citation type="journal article" date="2015" name="Biotechnol. Bioeng.">
        <title>Genome sequence and phenotypic characterization of Caulobacter segnis.</title>
        <authorList>
            <person name="Patel S."/>
            <person name="Fletcher B."/>
            <person name="Scott D.C."/>
            <person name="Ely B."/>
        </authorList>
    </citation>
    <scope>NUCLEOTIDE SEQUENCE [LARGE SCALE GENOMIC DNA]</scope>
    <source>
        <strain evidence="3 4">TK0059</strain>
    </source>
</reference>